<dbReference type="PANTHER" id="PTHR43177">
    <property type="entry name" value="PROTEIN NRFC"/>
    <property type="match status" value="1"/>
</dbReference>
<feature type="domain" description="4Fe-4S ferredoxin-type" evidence="10">
    <location>
        <begin position="4"/>
        <end position="34"/>
    </location>
</feature>
<dbReference type="Gene3D" id="3.30.70.20">
    <property type="match status" value="2"/>
</dbReference>
<evidence type="ECO:0000313" key="11">
    <source>
        <dbReference type="EMBL" id="MBL4953496.1"/>
    </source>
</evidence>
<gene>
    <name evidence="11" type="primary">dmsB</name>
    <name evidence="11" type="ORF">JK635_14985</name>
</gene>
<evidence type="ECO:0000313" key="12">
    <source>
        <dbReference type="Proteomes" id="UP000623967"/>
    </source>
</evidence>
<evidence type="ECO:0000259" key="10">
    <source>
        <dbReference type="PROSITE" id="PS51379"/>
    </source>
</evidence>
<dbReference type="InterPro" id="IPR050954">
    <property type="entry name" value="ET_IronSulfur_Cluster-Binding"/>
</dbReference>
<comment type="caution">
    <text evidence="11">The sequence shown here is derived from an EMBL/GenBank/DDBJ whole genome shotgun (WGS) entry which is preliminary data.</text>
</comment>
<evidence type="ECO:0000256" key="3">
    <source>
        <dbReference type="ARBA" id="ARBA00022448"/>
    </source>
</evidence>
<comment type="cofactor">
    <cofactor evidence="1">
        <name>[4Fe-4S] cluster</name>
        <dbReference type="ChEBI" id="CHEBI:49883"/>
    </cofactor>
</comment>
<keyword evidence="5" id="KW-0479">Metal-binding</keyword>
<dbReference type="Pfam" id="PF12800">
    <property type="entry name" value="Fer4_4"/>
    <property type="match status" value="1"/>
</dbReference>
<protein>
    <submittedName>
        <fullName evidence="11">Dimethylsulfoxide reductase subunit B</fullName>
    </submittedName>
</protein>
<dbReference type="PROSITE" id="PS51379">
    <property type="entry name" value="4FE4S_FER_2"/>
    <property type="match status" value="3"/>
</dbReference>
<dbReference type="InterPro" id="IPR014297">
    <property type="entry name" value="DMSO_DmsB"/>
</dbReference>
<evidence type="ECO:0000256" key="4">
    <source>
        <dbReference type="ARBA" id="ARBA00022485"/>
    </source>
</evidence>
<comment type="function">
    <text evidence="2">Electron transfer subunit of the terminal reductase during anaerobic growth on various sulfoxide and N-oxide compounds.</text>
</comment>
<keyword evidence="8" id="KW-0408">Iron</keyword>
<sequence length="192" mass="21282">MGQKGFYYNSQVCTGCKACQIACKDKNDLDVGVLFRKVYAFEGGTFPDVWGYYLSLGCNHCKDPKCVKNCPTGAIYKREKDGLVVQDHEKCIGCKMCVWSCPYERPQYIEKEGKVGKCNGCADLVDKGQNPACVDACPMRAIEFGDIDELRKKHGNLCDLNVLPDSSITHPSITINAKEEAKNKNVVGTKSY</sequence>
<evidence type="ECO:0000256" key="2">
    <source>
        <dbReference type="ARBA" id="ARBA00003584"/>
    </source>
</evidence>
<keyword evidence="6" id="KW-0677">Repeat</keyword>
<keyword evidence="12" id="KW-1185">Reference proteome</keyword>
<dbReference type="PANTHER" id="PTHR43177:SF5">
    <property type="entry name" value="ANAEROBIC DIMETHYL SULFOXIDE REDUCTASE CHAIN B-RELATED"/>
    <property type="match status" value="1"/>
</dbReference>
<reference evidence="11 12" key="1">
    <citation type="submission" date="2021-01" db="EMBL/GenBank/DDBJ databases">
        <title>Genome public.</title>
        <authorList>
            <person name="Liu C."/>
            <person name="Sun Q."/>
        </authorList>
    </citation>
    <scope>NUCLEOTIDE SEQUENCE [LARGE SCALE GENOMIC DNA]</scope>
    <source>
        <strain evidence="11 12">YIM B02564</strain>
    </source>
</reference>
<keyword evidence="7" id="KW-0249">Electron transport</keyword>
<dbReference type="EMBL" id="JAESWB010000211">
    <property type="protein sequence ID" value="MBL4953496.1"/>
    <property type="molecule type" value="Genomic_DNA"/>
</dbReference>
<keyword evidence="4" id="KW-0004">4Fe-4S</keyword>
<dbReference type="PROSITE" id="PS00198">
    <property type="entry name" value="4FE4S_FER_1"/>
    <property type="match status" value="1"/>
</dbReference>
<accession>A0ABS1TQC2</accession>
<dbReference type="Proteomes" id="UP000623967">
    <property type="component" value="Unassembled WGS sequence"/>
</dbReference>
<dbReference type="InterPro" id="IPR017896">
    <property type="entry name" value="4Fe4S_Fe-S-bd"/>
</dbReference>
<organism evidence="11 12">
    <name type="scientific">Neobacillus paridis</name>
    <dbReference type="NCBI Taxonomy" id="2803862"/>
    <lineage>
        <taxon>Bacteria</taxon>
        <taxon>Bacillati</taxon>
        <taxon>Bacillota</taxon>
        <taxon>Bacilli</taxon>
        <taxon>Bacillales</taxon>
        <taxon>Bacillaceae</taxon>
        <taxon>Neobacillus</taxon>
    </lineage>
</organism>
<dbReference type="SUPFAM" id="SSF54862">
    <property type="entry name" value="4Fe-4S ferredoxins"/>
    <property type="match status" value="1"/>
</dbReference>
<evidence type="ECO:0000256" key="1">
    <source>
        <dbReference type="ARBA" id="ARBA00001966"/>
    </source>
</evidence>
<dbReference type="CDD" id="cd16371">
    <property type="entry name" value="DMSOR_beta_like"/>
    <property type="match status" value="1"/>
</dbReference>
<evidence type="ECO:0000256" key="6">
    <source>
        <dbReference type="ARBA" id="ARBA00022737"/>
    </source>
</evidence>
<dbReference type="Pfam" id="PF13247">
    <property type="entry name" value="Fer4_11"/>
    <property type="match status" value="1"/>
</dbReference>
<evidence type="ECO:0000256" key="9">
    <source>
        <dbReference type="ARBA" id="ARBA00023014"/>
    </source>
</evidence>
<feature type="domain" description="4Fe-4S ferredoxin-type" evidence="10">
    <location>
        <begin position="82"/>
        <end position="111"/>
    </location>
</feature>
<dbReference type="InterPro" id="IPR017900">
    <property type="entry name" value="4Fe4S_Fe_S_CS"/>
</dbReference>
<keyword evidence="9" id="KW-0411">Iron-sulfur</keyword>
<evidence type="ECO:0000256" key="5">
    <source>
        <dbReference type="ARBA" id="ARBA00022723"/>
    </source>
</evidence>
<proteinExistence type="predicted"/>
<dbReference type="NCBIfam" id="TIGR02951">
    <property type="entry name" value="DMSO_dmsB"/>
    <property type="match status" value="1"/>
</dbReference>
<evidence type="ECO:0000256" key="7">
    <source>
        <dbReference type="ARBA" id="ARBA00022982"/>
    </source>
</evidence>
<keyword evidence="3" id="KW-0813">Transport</keyword>
<evidence type="ECO:0000256" key="8">
    <source>
        <dbReference type="ARBA" id="ARBA00023004"/>
    </source>
</evidence>
<dbReference type="RefSeq" id="WP_202654754.1">
    <property type="nucleotide sequence ID" value="NZ_JAESWB010000211.1"/>
</dbReference>
<name>A0ABS1TQC2_9BACI</name>
<feature type="domain" description="4Fe-4S ferredoxin-type" evidence="10">
    <location>
        <begin position="50"/>
        <end position="80"/>
    </location>
</feature>